<gene>
    <name evidence="2" type="ORF">RN001_009075</name>
</gene>
<keyword evidence="3" id="KW-1185">Reference proteome</keyword>
<dbReference type="AlphaFoldDB" id="A0AAN7SFH1"/>
<sequence length="129" mass="14556">MIENEKNKRKPTVRKTQKQKSKKPVEKTEETSDSDASLQLVHDTDDDISHDENNSSATEEDNCGKAKEFVKFDGSQNQNNRGVPLPPVLKLYLALRFFATGSYQRVYGDLVSVSQSLACRVIHEVSEKL</sequence>
<dbReference type="EMBL" id="JARPUR010000004">
    <property type="protein sequence ID" value="KAK4876569.1"/>
    <property type="molecule type" value="Genomic_DNA"/>
</dbReference>
<dbReference type="Proteomes" id="UP001353858">
    <property type="component" value="Unassembled WGS sequence"/>
</dbReference>
<feature type="compositionally biased region" description="Basic residues" evidence="1">
    <location>
        <begin position="7"/>
        <end position="22"/>
    </location>
</feature>
<proteinExistence type="predicted"/>
<accession>A0AAN7SFH1</accession>
<comment type="caution">
    <text evidence="2">The sequence shown here is derived from an EMBL/GenBank/DDBJ whole genome shotgun (WGS) entry which is preliminary data.</text>
</comment>
<reference evidence="3" key="1">
    <citation type="submission" date="2023-01" db="EMBL/GenBank/DDBJ databases">
        <title>Key to firefly adult light organ development and bioluminescence: homeobox transcription factors regulate luciferase expression and transportation to peroxisome.</title>
        <authorList>
            <person name="Fu X."/>
        </authorList>
    </citation>
    <scope>NUCLEOTIDE SEQUENCE [LARGE SCALE GENOMIC DNA]</scope>
</reference>
<evidence type="ECO:0000256" key="1">
    <source>
        <dbReference type="SAM" id="MobiDB-lite"/>
    </source>
</evidence>
<evidence type="ECO:0000313" key="2">
    <source>
        <dbReference type="EMBL" id="KAK4876569.1"/>
    </source>
</evidence>
<feature type="region of interest" description="Disordered" evidence="1">
    <location>
        <begin position="1"/>
        <end position="62"/>
    </location>
</feature>
<organism evidence="2 3">
    <name type="scientific">Aquatica leii</name>
    <dbReference type="NCBI Taxonomy" id="1421715"/>
    <lineage>
        <taxon>Eukaryota</taxon>
        <taxon>Metazoa</taxon>
        <taxon>Ecdysozoa</taxon>
        <taxon>Arthropoda</taxon>
        <taxon>Hexapoda</taxon>
        <taxon>Insecta</taxon>
        <taxon>Pterygota</taxon>
        <taxon>Neoptera</taxon>
        <taxon>Endopterygota</taxon>
        <taxon>Coleoptera</taxon>
        <taxon>Polyphaga</taxon>
        <taxon>Elateriformia</taxon>
        <taxon>Elateroidea</taxon>
        <taxon>Lampyridae</taxon>
        <taxon>Luciolinae</taxon>
        <taxon>Aquatica</taxon>
    </lineage>
</organism>
<evidence type="ECO:0000313" key="3">
    <source>
        <dbReference type="Proteomes" id="UP001353858"/>
    </source>
</evidence>
<name>A0AAN7SFH1_9COLE</name>
<protein>
    <submittedName>
        <fullName evidence="2">Uncharacterized protein</fullName>
    </submittedName>
</protein>